<dbReference type="Gene3D" id="3.20.20.70">
    <property type="entry name" value="Aldolase class I"/>
    <property type="match status" value="1"/>
</dbReference>
<evidence type="ECO:0000256" key="1">
    <source>
        <dbReference type="ARBA" id="ARBA00004761"/>
    </source>
</evidence>
<name>A0A238J5U0_9RHOB</name>
<organism evidence="6 7">
    <name type="scientific">Boseongicola aestuarii</name>
    <dbReference type="NCBI Taxonomy" id="1470561"/>
    <lineage>
        <taxon>Bacteria</taxon>
        <taxon>Pseudomonadati</taxon>
        <taxon>Pseudomonadota</taxon>
        <taxon>Alphaproteobacteria</taxon>
        <taxon>Rhodobacterales</taxon>
        <taxon>Paracoccaceae</taxon>
        <taxon>Boseongicola</taxon>
    </lineage>
</organism>
<dbReference type="SUPFAM" id="SSF51569">
    <property type="entry name" value="Aldolase"/>
    <property type="match status" value="1"/>
</dbReference>
<comment type="subunit">
    <text evidence="3">Homotrimer.</text>
</comment>
<evidence type="ECO:0000256" key="2">
    <source>
        <dbReference type="ARBA" id="ARBA00006906"/>
    </source>
</evidence>
<evidence type="ECO:0000313" key="6">
    <source>
        <dbReference type="EMBL" id="SMX25244.1"/>
    </source>
</evidence>
<comment type="similarity">
    <text evidence="2">Belongs to the KHG/KDPG aldolase family.</text>
</comment>
<dbReference type="CDD" id="cd00452">
    <property type="entry name" value="KDPG_aldolase"/>
    <property type="match status" value="1"/>
</dbReference>
<dbReference type="PANTHER" id="PTHR30246:SF1">
    <property type="entry name" value="2-DEHYDRO-3-DEOXY-6-PHOSPHOGALACTONATE ALDOLASE-RELATED"/>
    <property type="match status" value="1"/>
</dbReference>
<keyword evidence="7" id="KW-1185">Reference proteome</keyword>
<comment type="pathway">
    <text evidence="1">Carbohydrate acid metabolism.</text>
</comment>
<keyword evidence="5" id="KW-0119">Carbohydrate metabolism</keyword>
<dbReference type="EMBL" id="FXXQ01000014">
    <property type="protein sequence ID" value="SMX25244.1"/>
    <property type="molecule type" value="Genomic_DNA"/>
</dbReference>
<keyword evidence="4 6" id="KW-0456">Lyase</keyword>
<evidence type="ECO:0000256" key="4">
    <source>
        <dbReference type="ARBA" id="ARBA00023239"/>
    </source>
</evidence>
<dbReference type="InterPro" id="IPR000887">
    <property type="entry name" value="Aldlse_KDPG_KHG"/>
</dbReference>
<dbReference type="PROSITE" id="PS00160">
    <property type="entry name" value="ALDOLASE_KDPG_KHG_2"/>
    <property type="match status" value="1"/>
</dbReference>
<dbReference type="AlphaFoldDB" id="A0A238J5U0"/>
<reference evidence="7" key="1">
    <citation type="submission" date="2017-05" db="EMBL/GenBank/DDBJ databases">
        <authorList>
            <person name="Rodrigo-Torres L."/>
            <person name="Arahal R. D."/>
            <person name="Lucena T."/>
        </authorList>
    </citation>
    <scope>NUCLEOTIDE SEQUENCE [LARGE SCALE GENOMIC DNA]</scope>
    <source>
        <strain evidence="7">CECT 8489</strain>
    </source>
</reference>
<proteinExistence type="inferred from homology"/>
<accession>A0A238J5U0</accession>
<dbReference type="Proteomes" id="UP000201838">
    <property type="component" value="Unassembled WGS sequence"/>
</dbReference>
<evidence type="ECO:0000313" key="7">
    <source>
        <dbReference type="Proteomes" id="UP000201838"/>
    </source>
</evidence>
<dbReference type="GO" id="GO:0008674">
    <property type="term" value="F:2-dehydro-3-deoxy-6-phosphogalactonate aldolase activity"/>
    <property type="evidence" value="ECO:0007669"/>
    <property type="project" value="UniProtKB-EC"/>
</dbReference>
<evidence type="ECO:0000256" key="5">
    <source>
        <dbReference type="ARBA" id="ARBA00023277"/>
    </source>
</evidence>
<gene>
    <name evidence="6" type="primary">dgoA_2</name>
    <name evidence="6" type="ORF">BOA8489_03380</name>
</gene>
<protein>
    <submittedName>
        <fullName evidence="6">2-dehydro-3-deoxy-6-phosphogalactonate aldolase</fullName>
        <ecNumber evidence="6">4.1.2.21</ecNumber>
    </submittedName>
</protein>
<dbReference type="EC" id="4.1.2.21" evidence="6"/>
<dbReference type="PANTHER" id="PTHR30246">
    <property type="entry name" value="2-KETO-3-DEOXY-6-PHOSPHOGLUCONATE ALDOLASE"/>
    <property type="match status" value="1"/>
</dbReference>
<evidence type="ECO:0000256" key="3">
    <source>
        <dbReference type="ARBA" id="ARBA00011233"/>
    </source>
</evidence>
<dbReference type="InterPro" id="IPR013785">
    <property type="entry name" value="Aldolase_TIM"/>
</dbReference>
<dbReference type="InterPro" id="IPR031338">
    <property type="entry name" value="KDPG/KHG_AS_2"/>
</dbReference>
<dbReference type="Pfam" id="PF01081">
    <property type="entry name" value="Aldolase"/>
    <property type="match status" value="1"/>
</dbReference>
<sequence>MRRVANVGGKIIVSPDTSPNVIQATKDANLASYPGVSTPTDCFTALRNGADGLKFFPSSILGISGFRAISVVLPADVRTYAVGGAGPENFKDWLLAGITGFGLGSALYQAGFNPAEVANRAKDIVEAYDSAASR</sequence>